<dbReference type="GeneID" id="29000313"/>
<dbReference type="VEuPathDB" id="FungiDB:PHYBLDRAFT_187638"/>
<dbReference type="InterPro" id="IPR006016">
    <property type="entry name" value="UspA"/>
</dbReference>
<dbReference type="PANTHER" id="PTHR31964:SF113">
    <property type="entry name" value="USPA DOMAIN-CONTAINING PROTEIN"/>
    <property type="match status" value="1"/>
</dbReference>
<feature type="domain" description="UspA" evidence="1">
    <location>
        <begin position="15"/>
        <end position="162"/>
    </location>
</feature>
<dbReference type="PANTHER" id="PTHR31964">
    <property type="entry name" value="ADENINE NUCLEOTIDE ALPHA HYDROLASES-LIKE SUPERFAMILY PROTEIN"/>
    <property type="match status" value="1"/>
</dbReference>
<dbReference type="InterPro" id="IPR006015">
    <property type="entry name" value="Universal_stress_UspA"/>
</dbReference>
<dbReference type="CDD" id="cd23659">
    <property type="entry name" value="USP_At3g01520-like"/>
    <property type="match status" value="1"/>
</dbReference>
<dbReference type="Pfam" id="PF00582">
    <property type="entry name" value="Usp"/>
    <property type="match status" value="1"/>
</dbReference>
<gene>
    <name evidence="2" type="ORF">PHYBLDRAFT_187638</name>
</gene>
<evidence type="ECO:0000259" key="1">
    <source>
        <dbReference type="Pfam" id="PF00582"/>
    </source>
</evidence>
<dbReference type="Proteomes" id="UP000077315">
    <property type="component" value="Unassembled WGS sequence"/>
</dbReference>
<dbReference type="InterPro" id="IPR014729">
    <property type="entry name" value="Rossmann-like_a/b/a_fold"/>
</dbReference>
<dbReference type="InParanoid" id="A0A162N6P8"/>
<sequence length="167" mass="18526">MSSSFSGNVRGTGYRIVVAADNTQVSKKAIRFAVQLYRRLEGTDNSLEIIYAVGLNPTSETTLSLFGGLDRTNNLDIENSAKEDLEGLEQFMTDYKNLVDFKLFMVQDTKSVEEILTGYINKDPPNLVVIGSTNKEGISRWVLGSVSDYCLHNCHCPVSLVHNNVDI</sequence>
<accession>A0A162N6P8</accession>
<dbReference type="EMBL" id="KV440985">
    <property type="protein sequence ID" value="OAD71678.1"/>
    <property type="molecule type" value="Genomic_DNA"/>
</dbReference>
<keyword evidence="3" id="KW-1185">Reference proteome</keyword>
<proteinExistence type="predicted"/>
<dbReference type="Gene3D" id="3.40.50.620">
    <property type="entry name" value="HUPs"/>
    <property type="match status" value="1"/>
</dbReference>
<dbReference type="AlphaFoldDB" id="A0A162N6P8"/>
<dbReference type="PRINTS" id="PR01438">
    <property type="entry name" value="UNVRSLSTRESS"/>
</dbReference>
<reference evidence="3" key="1">
    <citation type="submission" date="2015-06" db="EMBL/GenBank/DDBJ databases">
        <title>Expansion of signal transduction pathways in fungi by whole-genome duplication.</title>
        <authorList>
            <consortium name="DOE Joint Genome Institute"/>
            <person name="Corrochano L.M."/>
            <person name="Kuo A."/>
            <person name="Marcet-Houben M."/>
            <person name="Polaino S."/>
            <person name="Salamov A."/>
            <person name="Villalobos J.M."/>
            <person name="Alvarez M.I."/>
            <person name="Avalos J."/>
            <person name="Benito E.P."/>
            <person name="Benoit I."/>
            <person name="Burger G."/>
            <person name="Camino L.P."/>
            <person name="Canovas D."/>
            <person name="Cerda-Olmedo E."/>
            <person name="Cheng J.-F."/>
            <person name="Dominguez A."/>
            <person name="Elias M."/>
            <person name="Eslava A.P."/>
            <person name="Glaser F."/>
            <person name="Grimwood J."/>
            <person name="Gutierrez G."/>
            <person name="Heitman J."/>
            <person name="Henrissat B."/>
            <person name="Iturriaga E.A."/>
            <person name="Lang B.F."/>
            <person name="Lavin J.L."/>
            <person name="Lee S."/>
            <person name="Li W."/>
            <person name="Lindquist E."/>
            <person name="Lopez-Garcia S."/>
            <person name="Luque E.M."/>
            <person name="Marcos A.T."/>
            <person name="Martin J."/>
            <person name="McCluskey K."/>
            <person name="Medina H.R."/>
            <person name="Miralles-Duran A."/>
            <person name="Miyazaki A."/>
            <person name="Munoz-Torres E."/>
            <person name="Oguiza J.A."/>
            <person name="Ohm R."/>
            <person name="Olmedo M."/>
            <person name="Orejas M."/>
            <person name="Ortiz-Castellanos L."/>
            <person name="Pisabarro A.G."/>
            <person name="Rodriguez-Romero J."/>
            <person name="Ruiz-Herrera J."/>
            <person name="Ruiz-Vazquez R."/>
            <person name="Sanz C."/>
            <person name="Schackwitz W."/>
            <person name="Schmutz J."/>
            <person name="Shahriari M."/>
            <person name="Shelest E."/>
            <person name="Silva-Franco F."/>
            <person name="Soanes D."/>
            <person name="Syed K."/>
            <person name="Tagua V.G."/>
            <person name="Talbot N.J."/>
            <person name="Thon M."/>
            <person name="De vries R.P."/>
            <person name="Wiebenga A."/>
            <person name="Yadav J.S."/>
            <person name="Braun E.L."/>
            <person name="Baker S."/>
            <person name="Garre V."/>
            <person name="Horwitz B."/>
            <person name="Torres-Martinez S."/>
            <person name="Idnurm A."/>
            <person name="Herrera-Estrella A."/>
            <person name="Gabaldon T."/>
            <person name="Grigoriev I.V."/>
        </authorList>
    </citation>
    <scope>NUCLEOTIDE SEQUENCE [LARGE SCALE GENOMIC DNA]</scope>
    <source>
        <strain evidence="3">NRRL 1555(-)</strain>
    </source>
</reference>
<dbReference type="OrthoDB" id="843225at2759"/>
<evidence type="ECO:0000313" key="2">
    <source>
        <dbReference type="EMBL" id="OAD71678.1"/>
    </source>
</evidence>
<organism evidence="2 3">
    <name type="scientific">Phycomyces blakesleeanus (strain ATCC 8743b / DSM 1359 / FGSC 10004 / NBRC 33097 / NRRL 1555)</name>
    <dbReference type="NCBI Taxonomy" id="763407"/>
    <lineage>
        <taxon>Eukaryota</taxon>
        <taxon>Fungi</taxon>
        <taxon>Fungi incertae sedis</taxon>
        <taxon>Mucoromycota</taxon>
        <taxon>Mucoromycotina</taxon>
        <taxon>Mucoromycetes</taxon>
        <taxon>Mucorales</taxon>
        <taxon>Phycomycetaceae</taxon>
        <taxon>Phycomyces</taxon>
    </lineage>
</organism>
<dbReference type="RefSeq" id="XP_018289718.1">
    <property type="nucleotide sequence ID" value="XM_018439407.1"/>
</dbReference>
<protein>
    <recommendedName>
        <fullName evidence="1">UspA domain-containing protein</fullName>
    </recommendedName>
</protein>
<name>A0A162N6P8_PHYB8</name>
<dbReference type="SUPFAM" id="SSF52402">
    <property type="entry name" value="Adenine nucleotide alpha hydrolases-like"/>
    <property type="match status" value="1"/>
</dbReference>
<evidence type="ECO:0000313" key="3">
    <source>
        <dbReference type="Proteomes" id="UP000077315"/>
    </source>
</evidence>